<keyword evidence="1 5" id="KW-0853">WD repeat</keyword>
<dbReference type="PROSITE" id="PS00678">
    <property type="entry name" value="WD_REPEATS_1"/>
    <property type="match status" value="2"/>
</dbReference>
<dbReference type="GO" id="GO:0006357">
    <property type="term" value="P:regulation of transcription by RNA polymerase II"/>
    <property type="evidence" value="ECO:0007669"/>
    <property type="project" value="TreeGrafter"/>
</dbReference>
<evidence type="ECO:0000256" key="4">
    <source>
        <dbReference type="PROSITE-ProRule" id="PRU00035"/>
    </source>
</evidence>
<dbReference type="InterPro" id="IPR015943">
    <property type="entry name" value="WD40/YVTN_repeat-like_dom_sf"/>
</dbReference>
<dbReference type="InterPro" id="IPR020472">
    <property type="entry name" value="WD40_PAC1"/>
</dbReference>
<dbReference type="CDD" id="cd04369">
    <property type="entry name" value="Bromodomain"/>
    <property type="match status" value="1"/>
</dbReference>
<feature type="compositionally biased region" description="Polar residues" evidence="6">
    <location>
        <begin position="1054"/>
        <end position="1065"/>
    </location>
</feature>
<evidence type="ECO:0000256" key="5">
    <source>
        <dbReference type="PROSITE-ProRule" id="PRU00221"/>
    </source>
</evidence>
<dbReference type="EMBL" id="BLAL01000026">
    <property type="protein sequence ID" value="GES76795.1"/>
    <property type="molecule type" value="Genomic_DNA"/>
</dbReference>
<sequence length="1568" mass="178112">MSNQQNLNVTNDLTNLEREVMFQVARFLQRFPQTRGAHQSLVQDLTEHPELLPLRTDFEGNIHLQTYEELVRLPCRPLNIGKLSENLYQSEMAKFPEIDVQQAKLGLAQHAPSRLLAGLVDPNPAAAIISRELGGGRIKSTQPIRLIYNDYKHLTTLDGHNTTTYCILFDRGGKRIITGSDDRLAKVWCSSTGVLLRSLQGHRSVISDMAISKDGNLLATASEDATVLVWDLENYQVVKCLRMDDTVTSIAFSPSPLAENRYILATSDNWHTWIAKYERVQGATSFGEISKIKPVNAVGRVRMKCSAFNHTGSLFAVSGTDGLIRIFSTIVLEDSKVTEDEGKVECDEAIIEENGENGKLDEEEEEIDILDVVMPRPFVTHEEKRKGKEEKDKESIPVRRVSVCLEPPRNGALPDPSRYIELSSNINVSPYIEPSSNINISPYIEPSSNINISPYIEPSSNINISPYIEPSSNIIVSPINIHGSPESSVLPIRPSDPPSSLKLSEPPSSLLIDTADVDSPGSDDTDTYSVGSNFSFNSTSPPYTGQIKVSSQNRSPVYSQRHQPVHARIQQEVVEQSQTKSNPVSESMEERSCPANPVIPNPNVGSKDKKDNKKNDVSKLFGHVHIADLDGHIRTVNSLEFAHGDNRLLSGSDDGTARIWRYDYFKQQWISITLSVADDASDSDHRVTAMRWSVDDALVILGDNKGKIRVYNSQNGELKIEIHAHSNDLYVLDIHPHDWRTIMSAGYDGKISMWDIQDGRNVRTWDRTSLNFIDSNLEELRFHDGKFRDDGSMFAVTDNAGKCHLIGIDQTASYEKFHDRALSGQKFRSDYDDYEEYSFDDERGVLINVNSGFPQNPDAPREVVNWGGVPYLKQTTQNKLKAISTGISGIQEWQEDNYKRDALVEEVEEIKYGNLVKLIMDKKDVTKRRRKIVIEEEYEYIDSINLDETSFTLPDDSDDEDYVPGLSDREGTPDSTDDSDYMEIDAIPASVVNSPDLDSDYGVKTRRQKKAEKKAQKDRRLATAVNTKNKKRKKRPRTDLSEEEEDEYIERSNNDYGNAGPSTTRPLRRVKRRINYGESETNTSEDDSYFENDRASLESDSKRARTPKSPSGSEYQEDSEQEESQNNYDSPYIVESSSQHEVSPYDDTHGNHGGDNESYMDIDYDEGLEQNDSEQVNRATLASSMDTSEPEDDTRPEWIRMIKPQASPYHPQIGDVIVYFLNGHKEMLRKCYHDNDNSVLLDILGPDDPVLHKDHAWNKLTTDKKAKDNILFCLIDDIEWIRGDRNKPFVKITAKTLNLQNNKHPLPLDPMFDRKATAKVTIYYYDYTNMSDFIVLYDRVAAGLNKRLKLGEKVFATYDNTSYSGTIVQIDKSKSNDDWSPWPTYTVNWDPENSQDTLHSWELKRENEQDLIDNKTYGEEEKATISKIISALIVEVDFDWFVNHVNFTEVPDYLPKIPYPMCLRMIEARLQNDWYRSLRAIKADIDLIHWNATNYNESGTEIPTAAHKLLSQFKRLTEEENIHKQINEELPSCIKSKLKFVHIIRFTIAIILNKLCSNVVMSLVSSRI</sequence>
<feature type="compositionally biased region" description="Polar residues" evidence="6">
    <location>
        <begin position="573"/>
        <end position="585"/>
    </location>
</feature>
<feature type="compositionally biased region" description="Basic and acidic residues" evidence="6">
    <location>
        <begin position="1091"/>
        <end position="1103"/>
    </location>
</feature>
<dbReference type="PRINTS" id="PR00320">
    <property type="entry name" value="GPROTEINBRPT"/>
</dbReference>
<evidence type="ECO:0000256" key="1">
    <source>
        <dbReference type="ARBA" id="ARBA00022574"/>
    </source>
</evidence>
<feature type="region of interest" description="Disordered" evidence="6">
    <location>
        <begin position="1171"/>
        <end position="1194"/>
    </location>
</feature>
<name>A0A8H3KYX3_9GLOM</name>
<evidence type="ECO:0000256" key="3">
    <source>
        <dbReference type="ARBA" id="ARBA00023117"/>
    </source>
</evidence>
<feature type="compositionally biased region" description="Polar residues" evidence="6">
    <location>
        <begin position="527"/>
        <end position="562"/>
    </location>
</feature>
<reference evidence="8" key="1">
    <citation type="submission" date="2019-10" db="EMBL/GenBank/DDBJ databases">
        <title>Conservation and host-specific expression of non-tandemly repeated heterogenous ribosome RNA gene in arbuscular mycorrhizal fungi.</title>
        <authorList>
            <person name="Maeda T."/>
            <person name="Kobayashi Y."/>
            <person name="Nakagawa T."/>
            <person name="Ezawa T."/>
            <person name="Yamaguchi K."/>
            <person name="Bino T."/>
            <person name="Nishimoto Y."/>
            <person name="Shigenobu S."/>
            <person name="Kawaguchi M."/>
        </authorList>
    </citation>
    <scope>NUCLEOTIDE SEQUENCE</scope>
    <source>
        <strain evidence="8">HR1</strain>
    </source>
</reference>
<feature type="repeat" description="WD" evidence="5">
    <location>
        <begin position="157"/>
        <end position="198"/>
    </location>
</feature>
<dbReference type="InterPro" id="IPR052060">
    <property type="entry name" value="Bromo_WD_repeat"/>
</dbReference>
<dbReference type="SMART" id="SM00297">
    <property type="entry name" value="BROMO"/>
    <property type="match status" value="1"/>
</dbReference>
<dbReference type="GO" id="GO:0008360">
    <property type="term" value="P:regulation of cell shape"/>
    <property type="evidence" value="ECO:0007669"/>
    <property type="project" value="TreeGrafter"/>
</dbReference>
<dbReference type="OrthoDB" id="538223at2759"/>
<dbReference type="GO" id="GO:0005634">
    <property type="term" value="C:nucleus"/>
    <property type="evidence" value="ECO:0007669"/>
    <property type="project" value="TreeGrafter"/>
</dbReference>
<dbReference type="Gene3D" id="2.130.10.10">
    <property type="entry name" value="YVTN repeat-like/Quinoprotein amine dehydrogenase"/>
    <property type="match status" value="2"/>
</dbReference>
<evidence type="ECO:0000256" key="6">
    <source>
        <dbReference type="SAM" id="MobiDB-lite"/>
    </source>
</evidence>
<dbReference type="InterPro" id="IPR019775">
    <property type="entry name" value="WD40_repeat_CS"/>
</dbReference>
<dbReference type="InterPro" id="IPR036427">
    <property type="entry name" value="Bromodomain-like_sf"/>
</dbReference>
<dbReference type="SMART" id="SM00320">
    <property type="entry name" value="WD40"/>
    <property type="match status" value="7"/>
</dbReference>
<dbReference type="GO" id="GO:0007010">
    <property type="term" value="P:cytoskeleton organization"/>
    <property type="evidence" value="ECO:0007669"/>
    <property type="project" value="TreeGrafter"/>
</dbReference>
<evidence type="ECO:0000256" key="2">
    <source>
        <dbReference type="ARBA" id="ARBA00022737"/>
    </source>
</evidence>
<dbReference type="Proteomes" id="UP000615446">
    <property type="component" value="Unassembled WGS sequence"/>
</dbReference>
<dbReference type="InterPro" id="IPR001680">
    <property type="entry name" value="WD40_rpt"/>
</dbReference>
<dbReference type="PROSITE" id="PS50082">
    <property type="entry name" value="WD_REPEATS_2"/>
    <property type="match status" value="4"/>
</dbReference>
<feature type="compositionally biased region" description="Basic and acidic residues" evidence="6">
    <location>
        <begin position="1146"/>
        <end position="1155"/>
    </location>
</feature>
<dbReference type="PANTHER" id="PTHR16266:SF17">
    <property type="entry name" value="BRWD3"/>
    <property type="match status" value="1"/>
</dbReference>
<dbReference type="Pfam" id="PF25313">
    <property type="entry name" value="BRWD_AD"/>
    <property type="match status" value="1"/>
</dbReference>
<proteinExistence type="predicted"/>
<dbReference type="PROSITE" id="PS50294">
    <property type="entry name" value="WD_REPEATS_REGION"/>
    <property type="match status" value="4"/>
</dbReference>
<gene>
    <name evidence="8" type="ORF">RCL2_000418100</name>
</gene>
<feature type="repeat" description="WD" evidence="5">
    <location>
        <begin position="722"/>
        <end position="764"/>
    </location>
</feature>
<dbReference type="Pfam" id="PF25437">
    <property type="entry name" value="BRWD1_N"/>
    <property type="match status" value="1"/>
</dbReference>
<dbReference type="InterPro" id="IPR057451">
    <property type="entry name" value="BRWD/PHIP_AD"/>
</dbReference>
<feature type="repeat" description="WD" evidence="5">
    <location>
        <begin position="199"/>
        <end position="240"/>
    </location>
</feature>
<dbReference type="SUPFAM" id="SSF50978">
    <property type="entry name" value="WD40 repeat-like"/>
    <property type="match status" value="1"/>
</dbReference>
<dbReference type="Pfam" id="PF00439">
    <property type="entry name" value="Bromodomain"/>
    <property type="match status" value="1"/>
</dbReference>
<dbReference type="InterPro" id="IPR001487">
    <property type="entry name" value="Bromodomain"/>
</dbReference>
<keyword evidence="3 4" id="KW-0103">Bromodomain</keyword>
<dbReference type="Gene3D" id="1.20.920.10">
    <property type="entry name" value="Bromodomain-like"/>
    <property type="match status" value="1"/>
</dbReference>
<dbReference type="PROSITE" id="PS50014">
    <property type="entry name" value="BROMODOMAIN_2"/>
    <property type="match status" value="1"/>
</dbReference>
<dbReference type="Pfam" id="PF00400">
    <property type="entry name" value="WD40"/>
    <property type="match status" value="3"/>
</dbReference>
<comment type="caution">
    <text evidence="8">The sequence shown here is derived from an EMBL/GenBank/DDBJ whole genome shotgun (WGS) entry which is preliminary data.</text>
</comment>
<accession>A0A8H3KYX3</accession>
<feature type="compositionally biased region" description="Low complexity" evidence="6">
    <location>
        <begin position="498"/>
        <end position="511"/>
    </location>
</feature>
<dbReference type="SUPFAM" id="SSF47370">
    <property type="entry name" value="Bromodomain"/>
    <property type="match status" value="1"/>
</dbReference>
<evidence type="ECO:0000313" key="9">
    <source>
        <dbReference type="Proteomes" id="UP000615446"/>
    </source>
</evidence>
<feature type="repeat" description="WD" evidence="5">
    <location>
        <begin position="629"/>
        <end position="660"/>
    </location>
</feature>
<dbReference type="GO" id="GO:0006325">
    <property type="term" value="P:chromatin organization"/>
    <property type="evidence" value="ECO:0007669"/>
    <property type="project" value="UniProtKB-ARBA"/>
</dbReference>
<evidence type="ECO:0000259" key="7">
    <source>
        <dbReference type="PROSITE" id="PS50014"/>
    </source>
</evidence>
<keyword evidence="2" id="KW-0677">Repeat</keyword>
<feature type="region of interest" description="Disordered" evidence="6">
    <location>
        <begin position="949"/>
        <end position="1159"/>
    </location>
</feature>
<organism evidence="8 9">
    <name type="scientific">Rhizophagus clarus</name>
    <dbReference type="NCBI Taxonomy" id="94130"/>
    <lineage>
        <taxon>Eukaryota</taxon>
        <taxon>Fungi</taxon>
        <taxon>Fungi incertae sedis</taxon>
        <taxon>Mucoromycota</taxon>
        <taxon>Glomeromycotina</taxon>
        <taxon>Glomeromycetes</taxon>
        <taxon>Glomerales</taxon>
        <taxon>Glomeraceae</taxon>
        <taxon>Rhizophagus</taxon>
    </lineage>
</organism>
<feature type="region of interest" description="Disordered" evidence="6">
    <location>
        <begin position="485"/>
        <end position="614"/>
    </location>
</feature>
<feature type="domain" description="Bromo" evidence="7">
    <location>
        <begin position="1441"/>
        <end position="1503"/>
    </location>
</feature>
<dbReference type="InterPro" id="IPR036322">
    <property type="entry name" value="WD40_repeat_dom_sf"/>
</dbReference>
<dbReference type="InterPro" id="IPR057452">
    <property type="entry name" value="BRWD/PHIP_N"/>
</dbReference>
<feature type="compositionally biased region" description="Polar residues" evidence="6">
    <location>
        <begin position="1173"/>
        <end position="1187"/>
    </location>
</feature>
<evidence type="ECO:0000313" key="8">
    <source>
        <dbReference type="EMBL" id="GES76795.1"/>
    </source>
</evidence>
<dbReference type="PANTHER" id="PTHR16266">
    <property type="entry name" value="WD REPEAT DOMAIN 9"/>
    <property type="match status" value="1"/>
</dbReference>
<protein>
    <submittedName>
        <fullName evidence="8">Bromodomain and WD repeat-containing protein 3 isoform X2</fullName>
    </submittedName>
</protein>